<protein>
    <submittedName>
        <fullName evidence="1">Uncharacterized protein</fullName>
    </submittedName>
</protein>
<evidence type="ECO:0000313" key="1">
    <source>
        <dbReference type="EMBL" id="MDG3585714.1"/>
    </source>
</evidence>
<organism evidence="1 2">
    <name type="scientific">Galbibacter pacificus</name>
    <dbReference type="NCBI Taxonomy" id="2996052"/>
    <lineage>
        <taxon>Bacteria</taxon>
        <taxon>Pseudomonadati</taxon>
        <taxon>Bacteroidota</taxon>
        <taxon>Flavobacteriia</taxon>
        <taxon>Flavobacteriales</taxon>
        <taxon>Flavobacteriaceae</taxon>
        <taxon>Galbibacter</taxon>
    </lineage>
</organism>
<accession>A0ABT6FRN8</accession>
<dbReference type="SUPFAM" id="SSF52768">
    <property type="entry name" value="Arginase/deacetylase"/>
    <property type="match status" value="1"/>
</dbReference>
<dbReference type="RefSeq" id="WP_277899029.1">
    <property type="nucleotide sequence ID" value="NZ_JAPMUA010000002.1"/>
</dbReference>
<sequence>MPAVDSRQQNGLSYSELSALLVPLLQHTKAVGIEFTILDPNLDKDGKYTSDFANNFMAILNTARR</sequence>
<gene>
    <name evidence="1" type="ORF">OSR52_07520</name>
</gene>
<dbReference type="InterPro" id="IPR023696">
    <property type="entry name" value="Ureohydrolase_dom_sf"/>
</dbReference>
<name>A0ABT6FRN8_9FLAO</name>
<keyword evidence="2" id="KW-1185">Reference proteome</keyword>
<reference evidence="1" key="1">
    <citation type="submission" date="2022-11" db="EMBL/GenBank/DDBJ databases">
        <title>High-quality draft genome sequence of Galbibacter sp. strain CMA-7.</title>
        <authorList>
            <person name="Wei L."/>
            <person name="Dong C."/>
            <person name="Shao Z."/>
        </authorList>
    </citation>
    <scope>NUCLEOTIDE SEQUENCE</scope>
    <source>
        <strain evidence="1">CMA-7</strain>
    </source>
</reference>
<comment type="caution">
    <text evidence="1">The sequence shown here is derived from an EMBL/GenBank/DDBJ whole genome shotgun (WGS) entry which is preliminary data.</text>
</comment>
<proteinExistence type="predicted"/>
<evidence type="ECO:0000313" key="2">
    <source>
        <dbReference type="Proteomes" id="UP001153642"/>
    </source>
</evidence>
<dbReference type="Proteomes" id="UP001153642">
    <property type="component" value="Unassembled WGS sequence"/>
</dbReference>
<dbReference type="EMBL" id="JAPMUA010000002">
    <property type="protein sequence ID" value="MDG3585714.1"/>
    <property type="molecule type" value="Genomic_DNA"/>
</dbReference>
<dbReference type="Gene3D" id="3.40.800.10">
    <property type="entry name" value="Ureohydrolase domain"/>
    <property type="match status" value="1"/>
</dbReference>